<keyword evidence="2" id="KW-0560">Oxidoreductase</keyword>
<keyword evidence="1" id="KW-0521">NADP</keyword>
<reference evidence="4" key="2">
    <citation type="submission" date="2025-08" db="UniProtKB">
        <authorList>
            <consortium name="EnsemblFungi"/>
        </authorList>
    </citation>
    <scope>IDENTIFICATION</scope>
    <source>
        <strain evidence="4">4287 / CBS 123668 / FGSC 9935 / NRRL 34936</strain>
    </source>
</reference>
<feature type="domain" description="NmrA-like" evidence="3">
    <location>
        <begin position="6"/>
        <end position="243"/>
    </location>
</feature>
<accession>A0A0D2Y6T6</accession>
<evidence type="ECO:0000313" key="5">
    <source>
        <dbReference type="Proteomes" id="UP000002489"/>
    </source>
</evidence>
<reference evidence="5" key="1">
    <citation type="journal article" date="2012" name="Mol. Plant Microbe Interact.">
        <title>A highly conserved effector in Fusarium oxysporum is required for full virulence on Arabidopsis.</title>
        <authorList>
            <person name="Thatcher L.F."/>
            <person name="Gardiner D.M."/>
            <person name="Kazan K."/>
            <person name="Manners J."/>
        </authorList>
    </citation>
    <scope>NUCLEOTIDE SEQUENCE [LARGE SCALE GENOMIC DNA]</scope>
    <source>
        <strain evidence="5">Fo5176</strain>
    </source>
</reference>
<name>A0A0D2Y6T6_FUSOF</name>
<dbReference type="Gene3D" id="3.90.25.10">
    <property type="entry name" value="UDP-galactose 4-epimerase, domain 1"/>
    <property type="match status" value="1"/>
</dbReference>
<evidence type="ECO:0000256" key="2">
    <source>
        <dbReference type="ARBA" id="ARBA00023002"/>
    </source>
</evidence>
<evidence type="ECO:0000256" key="1">
    <source>
        <dbReference type="ARBA" id="ARBA00022857"/>
    </source>
</evidence>
<dbReference type="InterPro" id="IPR045312">
    <property type="entry name" value="PCBER-like"/>
</dbReference>
<protein>
    <recommendedName>
        <fullName evidence="3">NmrA-like domain-containing protein</fullName>
    </recommendedName>
</protein>
<proteinExistence type="predicted"/>
<dbReference type="Gene3D" id="3.40.50.720">
    <property type="entry name" value="NAD(P)-binding Rossmann-like Domain"/>
    <property type="match status" value="1"/>
</dbReference>
<dbReference type="Proteomes" id="UP000002489">
    <property type="component" value="Unassembled WGS sequence"/>
</dbReference>
<dbReference type="InterPro" id="IPR008030">
    <property type="entry name" value="NmrA-like"/>
</dbReference>
<organism evidence="4 5">
    <name type="scientific">Fusarium oxysporum (strain Fo5176)</name>
    <name type="common">Fusarium vascular wilt</name>
    <dbReference type="NCBI Taxonomy" id="660025"/>
    <lineage>
        <taxon>Eukaryota</taxon>
        <taxon>Fungi</taxon>
        <taxon>Dikarya</taxon>
        <taxon>Ascomycota</taxon>
        <taxon>Pezizomycotina</taxon>
        <taxon>Sordariomycetes</taxon>
        <taxon>Hypocreomycetidae</taxon>
        <taxon>Hypocreales</taxon>
        <taxon>Nectriaceae</taxon>
        <taxon>Fusarium</taxon>
        <taxon>Fusarium oxysporum species complex</taxon>
    </lineage>
</organism>
<dbReference type="Pfam" id="PF05368">
    <property type="entry name" value="NmrA"/>
    <property type="match status" value="1"/>
</dbReference>
<sequence length="311" mass="34608">MSSPFKNILIVGATGSIGSIMLDALVKEPSFTVSALQRSSSKGKLPSNVQVIKIDDSYPTEALISAFTGQDAIVNCMTSLAVADQLRFVDAAVAAKVKRYIASEYGLNNNNPDARALNSVFQEKGQVQDYLRFKESIGLEWMAIACGMWLKWSAVHDFLGMHIKDKRFVIWDDGEGWFSCTTEANTALAMVNALTKKWEETKNRIVWLSDFAITQNMLLETIERVSGEKFTVEKVDSEKVIKENQAAVAAGNPYAVYHLIETGFVTGRFGGHLEKEGEIMNDLLGLPKQDFEEVANQDFWFRLSREANEAV</sequence>
<dbReference type="InterPro" id="IPR036291">
    <property type="entry name" value="NAD(P)-bd_dom_sf"/>
</dbReference>
<dbReference type="CDD" id="cd05259">
    <property type="entry name" value="PCBER_SDR_a"/>
    <property type="match status" value="1"/>
</dbReference>
<dbReference type="PANTHER" id="PTHR47706:SF9">
    <property type="entry name" value="NMRA-LIKE DOMAIN-CONTAINING PROTEIN-RELATED"/>
    <property type="match status" value="1"/>
</dbReference>
<dbReference type="EnsemblFungi" id="FOXG_11996T0">
    <property type="protein sequence ID" value="FOXG_11996P0"/>
    <property type="gene ID" value="FOXG_11996"/>
</dbReference>
<dbReference type="InterPro" id="IPR051609">
    <property type="entry name" value="NmrA/Isoflavone_reductase-like"/>
</dbReference>
<dbReference type="PANTHER" id="PTHR47706">
    <property type="entry name" value="NMRA-LIKE FAMILY PROTEIN"/>
    <property type="match status" value="1"/>
</dbReference>
<dbReference type="SUPFAM" id="SSF51735">
    <property type="entry name" value="NAD(P)-binding Rossmann-fold domains"/>
    <property type="match status" value="1"/>
</dbReference>
<dbReference type="AlphaFoldDB" id="A0A0D2Y6T6"/>
<evidence type="ECO:0000313" key="4">
    <source>
        <dbReference type="EnsemblFungi" id="FOXG_11996P0"/>
    </source>
</evidence>
<evidence type="ECO:0000259" key="3">
    <source>
        <dbReference type="Pfam" id="PF05368"/>
    </source>
</evidence>
<dbReference type="GO" id="GO:0016491">
    <property type="term" value="F:oxidoreductase activity"/>
    <property type="evidence" value="ECO:0007669"/>
    <property type="project" value="UniProtKB-KW"/>
</dbReference>